<proteinExistence type="predicted"/>
<dbReference type="AlphaFoldDB" id="A0A1H5EMG2"/>
<protein>
    <submittedName>
        <fullName evidence="2">Uncharacterized protein</fullName>
    </submittedName>
</protein>
<evidence type="ECO:0000313" key="2">
    <source>
        <dbReference type="EMBL" id="SED92285.1"/>
    </source>
</evidence>
<name>A0A1H5EMG2_9NOCA</name>
<dbReference type="OrthoDB" id="4453139at2"/>
<evidence type="ECO:0000313" key="3">
    <source>
        <dbReference type="Proteomes" id="UP000183561"/>
    </source>
</evidence>
<feature type="region of interest" description="Disordered" evidence="1">
    <location>
        <begin position="50"/>
        <end position="109"/>
    </location>
</feature>
<organism evidence="2 3">
    <name type="scientific">Rhodococcus koreensis</name>
    <dbReference type="NCBI Taxonomy" id="99653"/>
    <lineage>
        <taxon>Bacteria</taxon>
        <taxon>Bacillati</taxon>
        <taxon>Actinomycetota</taxon>
        <taxon>Actinomycetes</taxon>
        <taxon>Mycobacteriales</taxon>
        <taxon>Nocardiaceae</taxon>
        <taxon>Rhodococcus</taxon>
    </lineage>
</organism>
<feature type="compositionally biased region" description="Polar residues" evidence="1">
    <location>
        <begin position="93"/>
        <end position="105"/>
    </location>
</feature>
<dbReference type="Proteomes" id="UP000183561">
    <property type="component" value="Unassembled WGS sequence"/>
</dbReference>
<gene>
    <name evidence="2" type="ORF">SAMN04490239_9281</name>
</gene>
<reference evidence="3" key="1">
    <citation type="submission" date="2016-10" db="EMBL/GenBank/DDBJ databases">
        <authorList>
            <person name="Varghese N."/>
            <person name="Submissions S."/>
        </authorList>
    </citation>
    <scope>NUCLEOTIDE SEQUENCE [LARGE SCALE GENOMIC DNA]</scope>
    <source>
        <strain evidence="3">DSM 44498</strain>
    </source>
</reference>
<feature type="compositionally biased region" description="Polar residues" evidence="1">
    <location>
        <begin position="68"/>
        <end position="84"/>
    </location>
</feature>
<dbReference type="RefSeq" id="WP_143051527.1">
    <property type="nucleotide sequence ID" value="NZ_FNSV01000006.1"/>
</dbReference>
<sequence length="275" mass="29720">MITATTEQSCAFSALAQKGSSVKARLDRRLADLALTASLGNGTRSVTARVPANTENSHKVLETAAFTPPTSRTEPHVSTSQTKTPAKRHRSPARQQRTEQVSRNSDSVRERLRTGATTVVVDTTGSEIEFDDRTFAKAKTNEWTIRIIGTSLVRIHLDTPLPETAHIVATDAARLQVTGRVRLYAYTNTVVDAFDECIVIARNHAAINACDSAQVNATDSTFVNAYDSAVVYAEGDAVVHASGNAHLVLRDGARATTERGVTVHGPSRKNVCVRR</sequence>
<accession>A0A1H5EMG2</accession>
<dbReference type="EMBL" id="FNSV01000006">
    <property type="protein sequence ID" value="SED92285.1"/>
    <property type="molecule type" value="Genomic_DNA"/>
</dbReference>
<keyword evidence="3" id="KW-1185">Reference proteome</keyword>
<evidence type="ECO:0000256" key="1">
    <source>
        <dbReference type="SAM" id="MobiDB-lite"/>
    </source>
</evidence>